<feature type="domain" description="Mur ligase central" evidence="1">
    <location>
        <begin position="6"/>
        <end position="71"/>
    </location>
</feature>
<proteinExistence type="predicted"/>
<dbReference type="Pfam" id="PF08245">
    <property type="entry name" value="Mur_ligase_M"/>
    <property type="match status" value="1"/>
</dbReference>
<dbReference type="SUPFAM" id="SSF53623">
    <property type="entry name" value="MurD-like peptide ligases, catalytic domain"/>
    <property type="match status" value="1"/>
</dbReference>
<protein>
    <submittedName>
        <fullName evidence="2">UDP-N-acetylmuramoyl-L-alanyl-D-glutamate-2, 6-diaminopimelate ligase</fullName>
    </submittedName>
</protein>
<gene>
    <name evidence="2" type="ORF">Q604_UNBC02399G0001</name>
</gene>
<feature type="non-terminal residue" evidence="2">
    <location>
        <position position="1"/>
    </location>
</feature>
<accession>W1YQZ6</accession>
<dbReference type="GO" id="GO:0005524">
    <property type="term" value="F:ATP binding"/>
    <property type="evidence" value="ECO:0007669"/>
    <property type="project" value="InterPro"/>
</dbReference>
<dbReference type="PANTHER" id="PTHR23135:SF4">
    <property type="entry name" value="UDP-N-ACETYLMURAMOYL-L-ALANYL-D-GLUTAMATE--2,6-DIAMINOPIMELATE LIGASE MURE HOMOLOG, CHLOROPLASTIC"/>
    <property type="match status" value="1"/>
</dbReference>
<feature type="non-terminal residue" evidence="2">
    <location>
        <position position="71"/>
    </location>
</feature>
<evidence type="ECO:0000259" key="1">
    <source>
        <dbReference type="Pfam" id="PF08245"/>
    </source>
</evidence>
<dbReference type="AlphaFoldDB" id="W1YQZ6"/>
<comment type="caution">
    <text evidence="2">The sequence shown here is derived from an EMBL/GenBank/DDBJ whole genome shotgun (WGS) entry which is preliminary data.</text>
</comment>
<dbReference type="PANTHER" id="PTHR23135">
    <property type="entry name" value="MUR LIGASE FAMILY MEMBER"/>
    <property type="match status" value="1"/>
</dbReference>
<dbReference type="EMBL" id="AZMM01002399">
    <property type="protein sequence ID" value="ETJ43594.1"/>
    <property type="molecule type" value="Genomic_DNA"/>
</dbReference>
<organism evidence="2">
    <name type="scientific">human gut metagenome</name>
    <dbReference type="NCBI Taxonomy" id="408170"/>
    <lineage>
        <taxon>unclassified sequences</taxon>
        <taxon>metagenomes</taxon>
        <taxon>organismal metagenomes</taxon>
    </lineage>
</organism>
<sequence length="71" mass="7438">GTVELSVGTQSVESPRTTVEAPVLQRMMALAVEEGVKAASLEASSHAIVLHRLGGTVVDVAGFTNLQRDHL</sequence>
<keyword evidence="2" id="KW-0436">Ligase</keyword>
<dbReference type="InterPro" id="IPR036565">
    <property type="entry name" value="Mur-like_cat_sf"/>
</dbReference>
<dbReference type="GO" id="GO:0016881">
    <property type="term" value="F:acid-amino acid ligase activity"/>
    <property type="evidence" value="ECO:0007669"/>
    <property type="project" value="InterPro"/>
</dbReference>
<reference evidence="2" key="1">
    <citation type="submission" date="2013-12" db="EMBL/GenBank/DDBJ databases">
        <title>A Varibaculum cambriense genome reconstructed from a premature infant gut community with otherwise low bacterial novelty that shifts toward anaerobic metabolism during the third week of life.</title>
        <authorList>
            <person name="Brown C.T."/>
            <person name="Sharon I."/>
            <person name="Thomas B.C."/>
            <person name="Castelle C.J."/>
            <person name="Morowitz M.J."/>
            <person name="Banfield J.F."/>
        </authorList>
    </citation>
    <scope>NUCLEOTIDE SEQUENCE</scope>
</reference>
<dbReference type="InterPro" id="IPR013221">
    <property type="entry name" value="Mur_ligase_cen"/>
</dbReference>
<dbReference type="Gene3D" id="3.40.1190.10">
    <property type="entry name" value="Mur-like, catalytic domain"/>
    <property type="match status" value="1"/>
</dbReference>
<name>W1YQZ6_9ZZZZ</name>
<evidence type="ECO:0000313" key="2">
    <source>
        <dbReference type="EMBL" id="ETJ43594.1"/>
    </source>
</evidence>